<keyword evidence="2" id="KW-1185">Reference proteome</keyword>
<accession>A0ABT4L771</accession>
<comment type="caution">
    <text evidence="1">The sequence shown here is derived from an EMBL/GenBank/DDBJ whole genome shotgun (WGS) entry which is preliminary data.</text>
</comment>
<protein>
    <recommendedName>
        <fullName evidence="3">DUF4468 domain-containing protein</fullName>
    </recommendedName>
</protein>
<proteinExistence type="predicted"/>
<gene>
    <name evidence="1" type="ORF">O0955_07120</name>
</gene>
<organism evidence="1 2">
    <name type="scientific">Pedobacter punctiformis</name>
    <dbReference type="NCBI Taxonomy" id="3004097"/>
    <lineage>
        <taxon>Bacteria</taxon>
        <taxon>Pseudomonadati</taxon>
        <taxon>Bacteroidota</taxon>
        <taxon>Sphingobacteriia</taxon>
        <taxon>Sphingobacteriales</taxon>
        <taxon>Sphingobacteriaceae</taxon>
        <taxon>Pedobacter</taxon>
    </lineage>
</organism>
<dbReference type="EMBL" id="JAPWGM010000002">
    <property type="protein sequence ID" value="MCZ4243773.1"/>
    <property type="molecule type" value="Genomic_DNA"/>
</dbReference>
<evidence type="ECO:0008006" key="3">
    <source>
        <dbReference type="Google" id="ProtNLM"/>
    </source>
</evidence>
<dbReference type="RefSeq" id="WP_269426848.1">
    <property type="nucleotide sequence ID" value="NZ_JAPWGM010000002.1"/>
</dbReference>
<reference evidence="1" key="1">
    <citation type="submission" date="2022-12" db="EMBL/GenBank/DDBJ databases">
        <title>Genome sequence of HCMS5-2.</title>
        <authorList>
            <person name="Woo H."/>
        </authorList>
    </citation>
    <scope>NUCLEOTIDE SEQUENCE</scope>
    <source>
        <strain evidence="1">HCMS5-2</strain>
    </source>
</reference>
<dbReference type="Proteomes" id="UP001144347">
    <property type="component" value="Unassembled WGS sequence"/>
</dbReference>
<evidence type="ECO:0000313" key="1">
    <source>
        <dbReference type="EMBL" id="MCZ4243773.1"/>
    </source>
</evidence>
<sequence length="193" mass="22343">MNRFLCLFVLVCSAKFSFSQIKNDYVITSKGDTIRCEIKEEIFGAIKYKAEGSDRYIKVKPKEIKEYFYSKYEHPYVSIIFPNGYSTFLERLETGKINLYQQLRTSTMMSGKTAMVSSTTDIQWYAEKGESGFKLIKTNHIINISNSKKDRKATLNEFIADNTALSAQFKDADTYAFNEIRKIIKTYNEQALK</sequence>
<evidence type="ECO:0000313" key="2">
    <source>
        <dbReference type="Proteomes" id="UP001144347"/>
    </source>
</evidence>
<name>A0ABT4L771_9SPHI</name>